<evidence type="ECO:0000256" key="2">
    <source>
        <dbReference type="SAM" id="MobiDB-lite"/>
    </source>
</evidence>
<dbReference type="PANTHER" id="PTHR13523:SF2">
    <property type="entry name" value="COILED-COIL-HELIX-COILED-COIL-HELIX DOMAIN CONTAINING 2, ISOFORM A-RELATED"/>
    <property type="match status" value="1"/>
</dbReference>
<name>A0A915IN50_ROMCU</name>
<feature type="region of interest" description="Disordered" evidence="2">
    <location>
        <begin position="1"/>
        <end position="39"/>
    </location>
</feature>
<organism evidence="4 5">
    <name type="scientific">Romanomermis culicivorax</name>
    <name type="common">Nematode worm</name>
    <dbReference type="NCBI Taxonomy" id="13658"/>
    <lineage>
        <taxon>Eukaryota</taxon>
        <taxon>Metazoa</taxon>
        <taxon>Ecdysozoa</taxon>
        <taxon>Nematoda</taxon>
        <taxon>Enoplea</taxon>
        <taxon>Dorylaimia</taxon>
        <taxon>Mermithida</taxon>
        <taxon>Mermithoidea</taxon>
        <taxon>Mermithidae</taxon>
        <taxon>Romanomermis</taxon>
    </lineage>
</organism>
<evidence type="ECO:0000256" key="1">
    <source>
        <dbReference type="ARBA" id="ARBA00023157"/>
    </source>
</evidence>
<sequence length="137" mass="14296">MENIVLTIQRRPAPARSTQLAPRPQVAPAPPAPVAAPNSGGPGLFGQMAATAGGVAVGSAVGHLIGGALTGAFSGGSSSTPTTQQQPVVQQQEPVQQYSKPCEFEMQQFLECSKNNDLSLCEGFNDVLKQCRMRYGL</sequence>
<dbReference type="GO" id="GO:0005739">
    <property type="term" value="C:mitochondrion"/>
    <property type="evidence" value="ECO:0007669"/>
    <property type="project" value="TreeGrafter"/>
</dbReference>
<dbReference type="InterPro" id="IPR055304">
    <property type="entry name" value="CHCHD2/10-like"/>
</dbReference>
<dbReference type="WBParaSite" id="nRc.2.0.1.t15304-RA">
    <property type="protein sequence ID" value="nRc.2.0.1.t15304-RA"/>
    <property type="gene ID" value="nRc.2.0.1.g15304"/>
</dbReference>
<dbReference type="PANTHER" id="PTHR13523">
    <property type="entry name" value="COILED-COIL-HELIX-COILED-COIL-HELIX DOMAIN CONTAINING 2/NUR77"/>
    <property type="match status" value="1"/>
</dbReference>
<dbReference type="InterPro" id="IPR010625">
    <property type="entry name" value="CHCH"/>
</dbReference>
<reference evidence="5" key="1">
    <citation type="submission" date="2022-11" db="UniProtKB">
        <authorList>
            <consortium name="WormBaseParasite"/>
        </authorList>
    </citation>
    <scope>IDENTIFICATION</scope>
</reference>
<accession>A0A915IN50</accession>
<feature type="compositionally biased region" description="Low complexity" evidence="2">
    <location>
        <begin position="77"/>
        <end position="94"/>
    </location>
</feature>
<keyword evidence="1" id="KW-1015">Disulfide bond</keyword>
<keyword evidence="4" id="KW-1185">Reference proteome</keyword>
<dbReference type="Pfam" id="PF06747">
    <property type="entry name" value="CHCH"/>
    <property type="match status" value="1"/>
</dbReference>
<dbReference type="GO" id="GO:0007005">
    <property type="term" value="P:mitochondrion organization"/>
    <property type="evidence" value="ECO:0007669"/>
    <property type="project" value="InterPro"/>
</dbReference>
<proteinExistence type="predicted"/>
<feature type="domain" description="CHCH" evidence="3">
    <location>
        <begin position="102"/>
        <end position="134"/>
    </location>
</feature>
<evidence type="ECO:0000313" key="4">
    <source>
        <dbReference type="Proteomes" id="UP000887565"/>
    </source>
</evidence>
<dbReference type="AlphaFoldDB" id="A0A915IN50"/>
<dbReference type="GO" id="GO:0005634">
    <property type="term" value="C:nucleus"/>
    <property type="evidence" value="ECO:0007669"/>
    <property type="project" value="TreeGrafter"/>
</dbReference>
<evidence type="ECO:0000259" key="3">
    <source>
        <dbReference type="Pfam" id="PF06747"/>
    </source>
</evidence>
<feature type="compositionally biased region" description="Pro residues" evidence="2">
    <location>
        <begin position="25"/>
        <end position="34"/>
    </location>
</feature>
<dbReference type="OMA" id="GCAVGHT"/>
<dbReference type="Proteomes" id="UP000887565">
    <property type="component" value="Unplaced"/>
</dbReference>
<protein>
    <submittedName>
        <fullName evidence="5">CHCH domain-containing protein</fullName>
    </submittedName>
</protein>
<evidence type="ECO:0000313" key="5">
    <source>
        <dbReference type="WBParaSite" id="nRc.2.0.1.t15304-RA"/>
    </source>
</evidence>
<dbReference type="PROSITE" id="PS51808">
    <property type="entry name" value="CHCH"/>
    <property type="match status" value="1"/>
</dbReference>
<feature type="region of interest" description="Disordered" evidence="2">
    <location>
        <begin position="72"/>
        <end position="94"/>
    </location>
</feature>